<keyword evidence="8" id="KW-1185">Reference proteome</keyword>
<dbReference type="Proteomes" id="UP001186944">
    <property type="component" value="Unassembled WGS sequence"/>
</dbReference>
<evidence type="ECO:0000256" key="2">
    <source>
        <dbReference type="ARBA" id="ARBA00022692"/>
    </source>
</evidence>
<keyword evidence="3 6" id="KW-1133">Transmembrane helix</keyword>
<accession>A0AA88YS54</accession>
<dbReference type="SMART" id="SM00679">
    <property type="entry name" value="CTNS"/>
    <property type="match status" value="2"/>
</dbReference>
<dbReference type="InterPro" id="IPR006603">
    <property type="entry name" value="PQ-loop_rpt"/>
</dbReference>
<dbReference type="GO" id="GO:0016020">
    <property type="term" value="C:membrane"/>
    <property type="evidence" value="ECO:0007669"/>
    <property type="project" value="UniProtKB-SubCell"/>
</dbReference>
<dbReference type="AlphaFoldDB" id="A0AA88YS54"/>
<dbReference type="GO" id="GO:0015174">
    <property type="term" value="F:basic amino acid transmembrane transporter activity"/>
    <property type="evidence" value="ECO:0007669"/>
    <property type="project" value="TreeGrafter"/>
</dbReference>
<gene>
    <name evidence="7" type="ORF">FSP39_003011</name>
</gene>
<keyword evidence="2 6" id="KW-0812">Transmembrane</keyword>
<dbReference type="InterPro" id="IPR051415">
    <property type="entry name" value="LAAT-1"/>
</dbReference>
<dbReference type="Gene3D" id="1.20.1280.290">
    <property type="match status" value="2"/>
</dbReference>
<feature type="transmembrane region" description="Helical" evidence="6">
    <location>
        <begin position="154"/>
        <end position="175"/>
    </location>
</feature>
<feature type="transmembrane region" description="Helical" evidence="6">
    <location>
        <begin position="187"/>
        <end position="205"/>
    </location>
</feature>
<dbReference type="Pfam" id="PF04193">
    <property type="entry name" value="PQ-loop"/>
    <property type="match status" value="2"/>
</dbReference>
<comment type="similarity">
    <text evidence="5">Belongs to the laat-1 family.</text>
</comment>
<proteinExistence type="inferred from homology"/>
<organism evidence="7 8">
    <name type="scientific">Pinctada imbricata</name>
    <name type="common">Atlantic pearl-oyster</name>
    <name type="synonym">Pinctada martensii</name>
    <dbReference type="NCBI Taxonomy" id="66713"/>
    <lineage>
        <taxon>Eukaryota</taxon>
        <taxon>Metazoa</taxon>
        <taxon>Spiralia</taxon>
        <taxon>Lophotrochozoa</taxon>
        <taxon>Mollusca</taxon>
        <taxon>Bivalvia</taxon>
        <taxon>Autobranchia</taxon>
        <taxon>Pteriomorphia</taxon>
        <taxon>Pterioida</taxon>
        <taxon>Pterioidea</taxon>
        <taxon>Pteriidae</taxon>
        <taxon>Pinctada</taxon>
    </lineage>
</organism>
<protein>
    <submittedName>
        <fullName evidence="7">Uncharacterized protein</fullName>
    </submittedName>
</protein>
<dbReference type="PANTHER" id="PTHR16201:SF34">
    <property type="entry name" value="LYSOSOMAL AMINO ACID TRANSPORTER 1"/>
    <property type="match status" value="1"/>
</dbReference>
<dbReference type="EMBL" id="VSWD01000004">
    <property type="protein sequence ID" value="KAK3104476.1"/>
    <property type="molecule type" value="Genomic_DNA"/>
</dbReference>
<evidence type="ECO:0000313" key="7">
    <source>
        <dbReference type="EMBL" id="KAK3104476.1"/>
    </source>
</evidence>
<evidence type="ECO:0000256" key="4">
    <source>
        <dbReference type="ARBA" id="ARBA00023136"/>
    </source>
</evidence>
<evidence type="ECO:0000256" key="6">
    <source>
        <dbReference type="SAM" id="Phobius"/>
    </source>
</evidence>
<keyword evidence="4 6" id="KW-0472">Membrane</keyword>
<feature type="transmembrane region" description="Helical" evidence="6">
    <location>
        <begin position="54"/>
        <end position="72"/>
    </location>
</feature>
<name>A0AA88YS54_PINIB</name>
<comment type="caution">
    <text evidence="7">The sequence shown here is derived from an EMBL/GenBank/DDBJ whole genome shotgun (WGS) entry which is preliminary data.</text>
</comment>
<evidence type="ECO:0000256" key="1">
    <source>
        <dbReference type="ARBA" id="ARBA00004141"/>
    </source>
</evidence>
<evidence type="ECO:0000313" key="8">
    <source>
        <dbReference type="Proteomes" id="UP001186944"/>
    </source>
</evidence>
<reference evidence="7" key="1">
    <citation type="submission" date="2019-08" db="EMBL/GenBank/DDBJ databases">
        <title>The improved chromosome-level genome for the pearl oyster Pinctada fucata martensii using PacBio sequencing and Hi-C.</title>
        <authorList>
            <person name="Zheng Z."/>
        </authorList>
    </citation>
    <scope>NUCLEOTIDE SEQUENCE</scope>
    <source>
        <strain evidence="7">ZZ-2019</strain>
        <tissue evidence="7">Adductor muscle</tissue>
    </source>
</reference>
<sequence length="252" mass="27940">MPWQVPLFLEHEERSIVFNPVAVPASNVTDTNCSTGVQFIYKVLGDCVTDTKGILSDAFGIASIAFWIIVSVPQMVKNCRNIQGVEGVSLGLILQWTLGDTTNLVGSILTKQLILQNFRDEVGYAIGVVSSIFYIGSRSSQLYKNYKRKSTEGLSLLMFWLAILGNLTYGLSILVRQLDAVFVIRHIPWLVGSLGVILLDASLVIQFKYYGSTDTIEEISRRPLLESEVDVENDVPNYHSVNSVDGYTSSYS</sequence>
<dbReference type="PANTHER" id="PTHR16201">
    <property type="entry name" value="SEVEN TRANSMEMBRANE PROTEIN 1-RELATED"/>
    <property type="match status" value="1"/>
</dbReference>
<evidence type="ECO:0000256" key="3">
    <source>
        <dbReference type="ARBA" id="ARBA00022989"/>
    </source>
</evidence>
<evidence type="ECO:0000256" key="5">
    <source>
        <dbReference type="ARBA" id="ARBA00038039"/>
    </source>
</evidence>
<comment type="subcellular location">
    <subcellularLocation>
        <location evidence="1">Membrane</location>
        <topology evidence="1">Multi-pass membrane protein</topology>
    </subcellularLocation>
</comment>